<evidence type="ECO:0000256" key="14">
    <source>
        <dbReference type="ARBA" id="ARBA00038000"/>
    </source>
</evidence>
<dbReference type="Gene3D" id="1.10.8.280">
    <property type="entry name" value="ABC transporter ATPase domain-like"/>
    <property type="match status" value="1"/>
</dbReference>
<evidence type="ECO:0000256" key="12">
    <source>
        <dbReference type="ARBA" id="ARBA00023125"/>
    </source>
</evidence>
<dbReference type="Pfam" id="PF17760">
    <property type="entry name" value="UvrA_inter"/>
    <property type="match status" value="1"/>
</dbReference>
<name>A0ABV6RQ18_9GAMM</name>
<evidence type="ECO:0000256" key="8">
    <source>
        <dbReference type="ARBA" id="ARBA00022771"/>
    </source>
</evidence>
<dbReference type="Gene3D" id="3.30.1490.20">
    <property type="entry name" value="ATP-grasp fold, A domain"/>
    <property type="match status" value="1"/>
</dbReference>
<dbReference type="InterPro" id="IPR003439">
    <property type="entry name" value="ABC_transporter-like_ATP-bd"/>
</dbReference>
<feature type="domain" description="ABC transporter" evidence="18">
    <location>
        <begin position="600"/>
        <end position="941"/>
    </location>
</feature>
<feature type="zinc finger region" description="C4-type" evidence="17">
    <location>
        <begin position="258"/>
        <end position="285"/>
    </location>
</feature>
<sequence>MDMIRIRGARTHNLKNIDLDLPRDKLIVITGLSGSGKSSLAFDTIYAEGQRRYVESLSAYARQFLSVMEKPDLDHIEGLSPAISIEQKSTSHNPRSTVGTITEIYDYLRLLYARVGTPRCPLHAYPLEAQTVSQMVDQIVALASKAETQEQRFMLLAPVVRERKGEHVQVFEQLRAQGFVRVRVDGVVHEIDAVPPLALRVKHTIEAVIDRFRPREDMKQRLAESLETALKLGDGMASVMSLDDPALPPLLFSARYSCPVCDYSLPELEPRLFSFNSPVGACPTCDGLGVAQFFDPARVVVNPEASLAAGAVRGWDRRNAYYFQLIQSLAKHYDFKVDAPWSSLSEKVREAVLFGSGNEVIAFSYMSEGGTKHQRKHRFEGIVPNLERRYRETESSAVREELSKYISERACTECGGARLNRAARNVFVAERPLSDIVVLPVDEALTFFLQLELPGWRGEIALKIVKEIGDRLRFLVDVGLDYLTLERKADSLSGGEAQRIRLASQIGAGLVGVMYVLDEPSIGLHQRDNERLLGTLTRLRDLGNTVIVVEHDEDAIRLADHIVDIGPGAGVHGGEVIAQGQYADIIGAPRSLTGQYLSGARRIEVPAKRHKPDPKTTFHLRGARGNNLKNVDLAIPAGLLTCVTGVSGSGKSTLINDTLYPITANELNGAAQPVAPHDSYENIELWDKVVDIDQSPIGRTPRSNPATYTGLFTPLRELFAQVPESRSRGYAAGRFSFNVRGGRCEACQGDGLIKVEMHFLPDVYVPCDVCGGKRYNRETLEILYKGYNINDVLEMTVEDALTLFEAIPTISRKLETLMDVGLSYIKLGQSATTLSGGEAQRVKLSKELSRRDTGRTLYILDEPTTGLHFHDIEHLLAVLHRLRDDGNTVVVIEHNLDVIKTADWIIDLGPEGGHRGGTILATGTPEQIAATPHSYTGRFLAPLLAPVEAKPVRKSAKRKNTTA</sequence>
<keyword evidence="5 17" id="KW-0547">Nucleotide-binding</keyword>
<keyword evidence="9 17" id="KW-0862">Zinc</keyword>
<evidence type="ECO:0000256" key="4">
    <source>
        <dbReference type="ARBA" id="ARBA00022737"/>
    </source>
</evidence>
<comment type="similarity">
    <text evidence="14 17">Belongs to the ABC transporter superfamily. UvrA family.</text>
</comment>
<dbReference type="InterPro" id="IPR027417">
    <property type="entry name" value="P-loop_NTPase"/>
</dbReference>
<keyword evidence="3 17" id="KW-0479">Metal-binding</keyword>
<dbReference type="GO" id="GO:0016787">
    <property type="term" value="F:hydrolase activity"/>
    <property type="evidence" value="ECO:0007669"/>
    <property type="project" value="UniProtKB-KW"/>
</dbReference>
<keyword evidence="4 17" id="KW-0677">Repeat</keyword>
<evidence type="ECO:0000256" key="16">
    <source>
        <dbReference type="ARBA" id="ARBA00042156"/>
    </source>
</evidence>
<gene>
    <name evidence="17 19" type="primary">uvrA</name>
    <name evidence="19" type="ORF">ACFFGH_14590</name>
</gene>
<evidence type="ECO:0000256" key="15">
    <source>
        <dbReference type="ARBA" id="ARBA00039316"/>
    </source>
</evidence>
<evidence type="ECO:0000256" key="3">
    <source>
        <dbReference type="ARBA" id="ARBA00022723"/>
    </source>
</evidence>
<dbReference type="InterPro" id="IPR013815">
    <property type="entry name" value="ATP_grasp_subdomain_1"/>
</dbReference>
<dbReference type="InterPro" id="IPR041102">
    <property type="entry name" value="UvrA_inter"/>
</dbReference>
<dbReference type="InterPro" id="IPR041552">
    <property type="entry name" value="UvrA_DNA-bd"/>
</dbReference>
<evidence type="ECO:0000256" key="6">
    <source>
        <dbReference type="ARBA" id="ARBA00022763"/>
    </source>
</evidence>
<evidence type="ECO:0000256" key="7">
    <source>
        <dbReference type="ARBA" id="ARBA00022769"/>
    </source>
</evidence>
<keyword evidence="6 17" id="KW-0227">DNA damage</keyword>
<dbReference type="InterPro" id="IPR004602">
    <property type="entry name" value="UvrA"/>
</dbReference>
<evidence type="ECO:0000256" key="2">
    <source>
        <dbReference type="ARBA" id="ARBA00022490"/>
    </source>
</evidence>
<dbReference type="PANTHER" id="PTHR43152">
    <property type="entry name" value="UVRABC SYSTEM PROTEIN A"/>
    <property type="match status" value="1"/>
</dbReference>
<dbReference type="PROSITE" id="PS50893">
    <property type="entry name" value="ABC_TRANSPORTER_2"/>
    <property type="match status" value="1"/>
</dbReference>
<evidence type="ECO:0000256" key="13">
    <source>
        <dbReference type="ARBA" id="ARBA00023204"/>
    </source>
</evidence>
<dbReference type="InterPro" id="IPR017871">
    <property type="entry name" value="ABC_transporter-like_CS"/>
</dbReference>
<evidence type="ECO:0000313" key="20">
    <source>
        <dbReference type="Proteomes" id="UP001589896"/>
    </source>
</evidence>
<comment type="subunit">
    <text evidence="17">Forms a heterotetramer with UvrB during the search for lesions.</text>
</comment>
<protein>
    <recommendedName>
        <fullName evidence="15 17">UvrABC system protein A</fullName>
        <shortName evidence="17">UvrA protein</shortName>
    </recommendedName>
    <alternativeName>
        <fullName evidence="16 17">Excinuclease ABC subunit A</fullName>
    </alternativeName>
</protein>
<comment type="subcellular location">
    <subcellularLocation>
        <location evidence="1 17">Cytoplasm</location>
    </subcellularLocation>
</comment>
<dbReference type="Gene3D" id="3.40.50.300">
    <property type="entry name" value="P-loop containing nucleotide triphosphate hydrolases"/>
    <property type="match status" value="2"/>
</dbReference>
<keyword evidence="12 17" id="KW-0238">DNA-binding</keyword>
<evidence type="ECO:0000313" key="19">
    <source>
        <dbReference type="EMBL" id="MFC0679068.1"/>
    </source>
</evidence>
<comment type="function">
    <text evidence="17">The UvrABC repair system catalyzes the recognition and processing of DNA lesions. UvrA is an ATPase and a DNA-binding protein. A damage recognition complex composed of 2 UvrA and 2 UvrB subunits scans DNA for abnormalities. When the presence of a lesion has been verified by UvrB, the UvrA molecules dissociate.</text>
</comment>
<feature type="binding site" evidence="17">
    <location>
        <begin position="645"/>
        <end position="652"/>
    </location>
    <ligand>
        <name>ATP</name>
        <dbReference type="ChEBI" id="CHEBI:30616"/>
    </ligand>
</feature>
<dbReference type="RefSeq" id="WP_386669448.1">
    <property type="nucleotide sequence ID" value="NZ_JBHLTG010000003.1"/>
</dbReference>
<reference evidence="19 20" key="1">
    <citation type="submission" date="2024-09" db="EMBL/GenBank/DDBJ databases">
        <authorList>
            <person name="Sun Q."/>
            <person name="Mori K."/>
        </authorList>
    </citation>
    <scope>NUCLEOTIDE SEQUENCE [LARGE SCALE GENOMIC DNA]</scope>
    <source>
        <strain evidence="19 20">KCTC 23076</strain>
    </source>
</reference>
<evidence type="ECO:0000259" key="18">
    <source>
        <dbReference type="PROSITE" id="PS50893"/>
    </source>
</evidence>
<dbReference type="SUPFAM" id="SSF52540">
    <property type="entry name" value="P-loop containing nucleoside triphosphate hydrolases"/>
    <property type="match status" value="2"/>
</dbReference>
<dbReference type="CDD" id="cd03270">
    <property type="entry name" value="ABC_UvrA_I"/>
    <property type="match status" value="1"/>
</dbReference>
<feature type="binding site" evidence="17">
    <location>
        <begin position="31"/>
        <end position="38"/>
    </location>
    <ligand>
        <name>ATP</name>
        <dbReference type="ChEBI" id="CHEBI:30616"/>
    </ligand>
</feature>
<evidence type="ECO:0000256" key="1">
    <source>
        <dbReference type="ARBA" id="ARBA00004496"/>
    </source>
</evidence>
<dbReference type="PROSITE" id="PS00211">
    <property type="entry name" value="ABC_TRANSPORTER_1"/>
    <property type="match status" value="2"/>
</dbReference>
<dbReference type="NCBIfam" id="NF001503">
    <property type="entry name" value="PRK00349.1"/>
    <property type="match status" value="1"/>
</dbReference>
<evidence type="ECO:0000256" key="11">
    <source>
        <dbReference type="ARBA" id="ARBA00022881"/>
    </source>
</evidence>
<keyword evidence="7 17" id="KW-0228">DNA excision</keyword>
<accession>A0ABV6RQ18</accession>
<keyword evidence="8 17" id="KW-0863">Zinc-finger</keyword>
<dbReference type="Gene3D" id="1.20.1580.10">
    <property type="entry name" value="ABC transporter ATPase like domain"/>
    <property type="match status" value="2"/>
</dbReference>
<dbReference type="PANTHER" id="PTHR43152:SF3">
    <property type="entry name" value="UVRABC SYSTEM PROTEIN A"/>
    <property type="match status" value="1"/>
</dbReference>
<keyword evidence="11 17" id="KW-0267">Excision nuclease</keyword>
<keyword evidence="20" id="KW-1185">Reference proteome</keyword>
<keyword evidence="19" id="KW-0378">Hydrolase</keyword>
<organism evidence="19 20">
    <name type="scientific">Lysobacter korlensis</name>
    <dbReference type="NCBI Taxonomy" id="553636"/>
    <lineage>
        <taxon>Bacteria</taxon>
        <taxon>Pseudomonadati</taxon>
        <taxon>Pseudomonadota</taxon>
        <taxon>Gammaproteobacteria</taxon>
        <taxon>Lysobacterales</taxon>
        <taxon>Lysobacteraceae</taxon>
        <taxon>Lysobacter</taxon>
    </lineage>
</organism>
<dbReference type="Proteomes" id="UP001589896">
    <property type="component" value="Unassembled WGS sequence"/>
</dbReference>
<evidence type="ECO:0000256" key="5">
    <source>
        <dbReference type="ARBA" id="ARBA00022741"/>
    </source>
</evidence>
<keyword evidence="13 17" id="KW-0234">DNA repair</keyword>
<evidence type="ECO:0000256" key="17">
    <source>
        <dbReference type="HAMAP-Rule" id="MF_00205"/>
    </source>
</evidence>
<keyword evidence="17" id="KW-0742">SOS response</keyword>
<keyword evidence="10 17" id="KW-0067">ATP-binding</keyword>
<dbReference type="CDD" id="cd03271">
    <property type="entry name" value="ABC_UvrA_II"/>
    <property type="match status" value="1"/>
</dbReference>
<dbReference type="NCBIfam" id="TIGR00630">
    <property type="entry name" value="uvra"/>
    <property type="match status" value="1"/>
</dbReference>
<dbReference type="Pfam" id="PF17755">
    <property type="entry name" value="UvrA_DNA-bind"/>
    <property type="match status" value="1"/>
</dbReference>
<dbReference type="EMBL" id="JBHLTG010000003">
    <property type="protein sequence ID" value="MFC0679068.1"/>
    <property type="molecule type" value="Genomic_DNA"/>
</dbReference>
<feature type="zinc finger region" description="C4-type" evidence="17">
    <location>
        <begin position="744"/>
        <end position="770"/>
    </location>
</feature>
<keyword evidence="2 17" id="KW-0963">Cytoplasm</keyword>
<evidence type="ECO:0000256" key="9">
    <source>
        <dbReference type="ARBA" id="ARBA00022833"/>
    </source>
</evidence>
<evidence type="ECO:0000256" key="10">
    <source>
        <dbReference type="ARBA" id="ARBA00022840"/>
    </source>
</evidence>
<comment type="caution">
    <text evidence="19">The sequence shown here is derived from an EMBL/GenBank/DDBJ whole genome shotgun (WGS) entry which is preliminary data.</text>
</comment>
<dbReference type="HAMAP" id="MF_00205">
    <property type="entry name" value="UvrA"/>
    <property type="match status" value="1"/>
</dbReference>
<proteinExistence type="inferred from homology"/>